<organism evidence="2">
    <name type="scientific">Diacronema lutheri</name>
    <name type="common">Unicellular marine alga</name>
    <name type="synonym">Monochrysis lutheri</name>
    <dbReference type="NCBI Taxonomy" id="2081491"/>
    <lineage>
        <taxon>Eukaryota</taxon>
        <taxon>Haptista</taxon>
        <taxon>Haptophyta</taxon>
        <taxon>Pavlovophyceae</taxon>
        <taxon>Pavlovales</taxon>
        <taxon>Pavlovaceae</taxon>
        <taxon>Diacronema</taxon>
    </lineage>
</organism>
<accession>A0A7R9UY65</accession>
<evidence type="ECO:0000313" key="3">
    <source>
        <dbReference type="EMBL" id="KAG8467161.1"/>
    </source>
</evidence>
<evidence type="ECO:0000313" key="4">
    <source>
        <dbReference type="Proteomes" id="UP000751190"/>
    </source>
</evidence>
<dbReference type="EMBL" id="HBEB01019682">
    <property type="protein sequence ID" value="CAD8278434.1"/>
    <property type="molecule type" value="Transcribed_RNA"/>
</dbReference>
<feature type="compositionally biased region" description="Basic and acidic residues" evidence="1">
    <location>
        <begin position="74"/>
        <end position="87"/>
    </location>
</feature>
<dbReference type="InterPro" id="IPR007062">
    <property type="entry name" value="PPI-2"/>
</dbReference>
<proteinExistence type="predicted"/>
<dbReference type="PANTHER" id="PTHR12398">
    <property type="entry name" value="PROTEIN PHOSPHATASE INHIBITOR"/>
    <property type="match status" value="1"/>
</dbReference>
<feature type="region of interest" description="Disordered" evidence="1">
    <location>
        <begin position="1"/>
        <end position="124"/>
    </location>
</feature>
<dbReference type="Proteomes" id="UP000751190">
    <property type="component" value="Unassembled WGS sequence"/>
</dbReference>
<dbReference type="GO" id="GO:0004864">
    <property type="term" value="F:protein phosphatase inhibitor activity"/>
    <property type="evidence" value="ECO:0007669"/>
    <property type="project" value="InterPro"/>
</dbReference>
<protein>
    <recommendedName>
        <fullName evidence="5">Protein phosphatase inhibitor 2</fullName>
    </recommendedName>
</protein>
<sequence length="159" mass="17476">MSILKGSASADVRAARKSSGIAWDESNLGENDAYLASTTRERIDEPKTPYSGPIDLSTIDDATVDDSSMPSQRTTRDSDRRQSHEQNNRLLRGSADLNALTDEALRRREGPPAALASSADEHGDEFAAKRKAHYNEFLKVKELREKGVLADAEEDDDKA</sequence>
<name>A0A7R9UY65_DIALT</name>
<dbReference type="AlphaFoldDB" id="A0A7R9UY65"/>
<dbReference type="EMBL" id="JAGTXO010000006">
    <property type="protein sequence ID" value="KAG8467161.1"/>
    <property type="molecule type" value="Genomic_DNA"/>
</dbReference>
<evidence type="ECO:0000256" key="1">
    <source>
        <dbReference type="SAM" id="MobiDB-lite"/>
    </source>
</evidence>
<gene>
    <name evidence="3" type="ORF">KFE25_000477</name>
    <name evidence="2" type="ORF">PLUT1463_LOCUS12751</name>
</gene>
<evidence type="ECO:0008006" key="5">
    <source>
        <dbReference type="Google" id="ProtNLM"/>
    </source>
</evidence>
<dbReference type="GO" id="GO:0009966">
    <property type="term" value="P:regulation of signal transduction"/>
    <property type="evidence" value="ECO:0007669"/>
    <property type="project" value="InterPro"/>
</dbReference>
<reference evidence="2" key="1">
    <citation type="submission" date="2021-01" db="EMBL/GenBank/DDBJ databases">
        <authorList>
            <person name="Corre E."/>
            <person name="Pelletier E."/>
            <person name="Niang G."/>
            <person name="Scheremetjew M."/>
            <person name="Finn R."/>
            <person name="Kale V."/>
            <person name="Holt S."/>
            <person name="Cochrane G."/>
            <person name="Meng A."/>
            <person name="Brown T."/>
            <person name="Cohen L."/>
        </authorList>
    </citation>
    <scope>NUCLEOTIDE SEQUENCE</scope>
    <source>
        <strain evidence="2">RCC1537</strain>
    </source>
</reference>
<reference evidence="3" key="2">
    <citation type="submission" date="2021-05" db="EMBL/GenBank/DDBJ databases">
        <title>The genome of the haptophyte Pavlova lutheri (Diacronema luteri, Pavlovales) - a model for lipid biosynthesis in eukaryotic algae.</title>
        <authorList>
            <person name="Hulatt C.J."/>
            <person name="Posewitz M.C."/>
        </authorList>
    </citation>
    <scope>NUCLEOTIDE SEQUENCE</scope>
    <source>
        <strain evidence="3">NIVA-4/92</strain>
    </source>
</reference>
<evidence type="ECO:0000313" key="2">
    <source>
        <dbReference type="EMBL" id="CAD8278434.1"/>
    </source>
</evidence>
<dbReference type="OrthoDB" id="551302at2759"/>
<dbReference type="PANTHER" id="PTHR12398:SF20">
    <property type="entry name" value="PROTEIN PHOSPHATASE 1 REGULATORY INHIBITOR SUBUNIT 2"/>
    <property type="match status" value="1"/>
</dbReference>
<keyword evidence="4" id="KW-1185">Reference proteome</keyword>
<dbReference type="Pfam" id="PF04979">
    <property type="entry name" value="IPP-2"/>
    <property type="match status" value="1"/>
</dbReference>